<evidence type="ECO:0000313" key="3">
    <source>
        <dbReference type="Proteomes" id="UP000298061"/>
    </source>
</evidence>
<protein>
    <submittedName>
        <fullName evidence="2">Uncharacterized protein</fullName>
    </submittedName>
</protein>
<feature type="compositionally biased region" description="Low complexity" evidence="1">
    <location>
        <begin position="60"/>
        <end position="84"/>
    </location>
</feature>
<gene>
    <name evidence="2" type="ORF">EWM64_g7369</name>
</gene>
<dbReference type="EMBL" id="SFCI01001144">
    <property type="protein sequence ID" value="TFY76640.1"/>
    <property type="molecule type" value="Genomic_DNA"/>
</dbReference>
<evidence type="ECO:0000256" key="1">
    <source>
        <dbReference type="SAM" id="MobiDB-lite"/>
    </source>
</evidence>
<name>A0A4Y9ZQY0_9AGAM</name>
<proteinExistence type="predicted"/>
<accession>A0A4Y9ZQY0</accession>
<comment type="caution">
    <text evidence="2">The sequence shown here is derived from an EMBL/GenBank/DDBJ whole genome shotgun (WGS) entry which is preliminary data.</text>
</comment>
<dbReference type="Proteomes" id="UP000298061">
    <property type="component" value="Unassembled WGS sequence"/>
</dbReference>
<keyword evidence="3" id="KW-1185">Reference proteome</keyword>
<evidence type="ECO:0000313" key="2">
    <source>
        <dbReference type="EMBL" id="TFY76640.1"/>
    </source>
</evidence>
<organism evidence="2 3">
    <name type="scientific">Hericium alpestre</name>
    <dbReference type="NCBI Taxonomy" id="135208"/>
    <lineage>
        <taxon>Eukaryota</taxon>
        <taxon>Fungi</taxon>
        <taxon>Dikarya</taxon>
        <taxon>Basidiomycota</taxon>
        <taxon>Agaricomycotina</taxon>
        <taxon>Agaricomycetes</taxon>
        <taxon>Russulales</taxon>
        <taxon>Hericiaceae</taxon>
        <taxon>Hericium</taxon>
    </lineage>
</organism>
<dbReference type="AlphaFoldDB" id="A0A4Y9ZQY0"/>
<feature type="region of interest" description="Disordered" evidence="1">
    <location>
        <begin position="51"/>
        <end position="84"/>
    </location>
</feature>
<reference evidence="2 3" key="1">
    <citation type="submission" date="2019-02" db="EMBL/GenBank/DDBJ databases">
        <title>Genome sequencing of the rare red list fungi Hericium alpestre (H. flagellum).</title>
        <authorList>
            <person name="Buettner E."/>
            <person name="Kellner H."/>
        </authorList>
    </citation>
    <scope>NUCLEOTIDE SEQUENCE [LARGE SCALE GENOMIC DNA]</scope>
    <source>
        <strain evidence="2 3">DSM 108284</strain>
    </source>
</reference>
<sequence>MPQSAADTCAGDFAASATRAGLSWTGELSRNQRRAAKQLEIALEGLAEPDARIDHDEPPAHAAAPLTIASTFSPSSSTTPSSTAPALLYPYRV</sequence>